<dbReference type="SUPFAM" id="SSF56059">
    <property type="entry name" value="Glutathione synthetase ATP-binding domain-like"/>
    <property type="match status" value="1"/>
</dbReference>
<dbReference type="RefSeq" id="WP_191865328.1">
    <property type="nucleotide sequence ID" value="NZ_BMZC01000002.1"/>
</dbReference>
<evidence type="ECO:0008006" key="3">
    <source>
        <dbReference type="Google" id="ProtNLM"/>
    </source>
</evidence>
<evidence type="ECO:0000313" key="2">
    <source>
        <dbReference type="Proteomes" id="UP000622604"/>
    </source>
</evidence>
<gene>
    <name evidence="1" type="ORF">GCM10011274_07070</name>
</gene>
<dbReference type="InterPro" id="IPR053191">
    <property type="entry name" value="DcsG_Biosynth_Enzyme"/>
</dbReference>
<dbReference type="Gene3D" id="3.30.470.20">
    <property type="entry name" value="ATP-grasp fold, B domain"/>
    <property type="match status" value="1"/>
</dbReference>
<dbReference type="PANTHER" id="PTHR39217">
    <property type="match status" value="1"/>
</dbReference>
<proteinExistence type="predicted"/>
<protein>
    <recommendedName>
        <fullName evidence="3">Prokaryotic glutathione synthetase ATP-binding domain-containing protein</fullName>
    </recommendedName>
</protein>
<dbReference type="Proteomes" id="UP000622604">
    <property type="component" value="Unassembled WGS sequence"/>
</dbReference>
<reference evidence="1" key="2">
    <citation type="submission" date="2020-09" db="EMBL/GenBank/DDBJ databases">
        <authorList>
            <person name="Sun Q."/>
            <person name="Kim S."/>
        </authorList>
    </citation>
    <scope>NUCLEOTIDE SEQUENCE</scope>
    <source>
        <strain evidence="1">KCTC 32337</strain>
    </source>
</reference>
<sequence length="292" mass="33343">MKRCAFLSTDNLEGYFVYDELLYAPLKHVGWDVEAVSWHDTKVDWNRFDVVVVRSTWDYQQHASAFMQCLERIDESQAVLANSLRLLTWNISKEYLKDIASQGISIVPTIWLDTFDLAQVSAGFERFSCEKLVVKPCVSANADDTYLLDREQLLNQGKNLKTVFNGRAFMVQPFIEAVVTQGEYSLFYFNGHFSHAILKKPEQGDFRVQEEHGGSLQAVEPDEEMLTQAQHTMASLPDDALYARIDLLRYKNEYVVIEIELIEPSLYFNMDDSSPANFVEAFVESFGKGVGA</sequence>
<dbReference type="EMBL" id="BMZC01000002">
    <property type="protein sequence ID" value="GGZ51712.1"/>
    <property type="molecule type" value="Genomic_DNA"/>
</dbReference>
<reference evidence="1" key="1">
    <citation type="journal article" date="2014" name="Int. J. Syst. Evol. Microbiol.">
        <title>Complete genome sequence of Corynebacterium casei LMG S-19264T (=DSM 44701T), isolated from a smear-ripened cheese.</title>
        <authorList>
            <consortium name="US DOE Joint Genome Institute (JGI-PGF)"/>
            <person name="Walter F."/>
            <person name="Albersmeier A."/>
            <person name="Kalinowski J."/>
            <person name="Ruckert C."/>
        </authorList>
    </citation>
    <scope>NUCLEOTIDE SEQUENCE</scope>
    <source>
        <strain evidence="1">KCTC 32337</strain>
    </source>
</reference>
<organism evidence="1 2">
    <name type="scientific">Paraglaciecola chathamensis</name>
    <dbReference type="NCBI Taxonomy" id="368405"/>
    <lineage>
        <taxon>Bacteria</taxon>
        <taxon>Pseudomonadati</taxon>
        <taxon>Pseudomonadota</taxon>
        <taxon>Gammaproteobacteria</taxon>
        <taxon>Alteromonadales</taxon>
        <taxon>Alteromonadaceae</taxon>
        <taxon>Paraglaciecola</taxon>
    </lineage>
</organism>
<evidence type="ECO:0000313" key="1">
    <source>
        <dbReference type="EMBL" id="GGZ51712.1"/>
    </source>
</evidence>
<comment type="caution">
    <text evidence="1">The sequence shown here is derived from an EMBL/GenBank/DDBJ whole genome shotgun (WGS) entry which is preliminary data.</text>
</comment>
<dbReference type="PANTHER" id="PTHR39217:SF1">
    <property type="entry name" value="GLUTATHIONE SYNTHETASE"/>
    <property type="match status" value="1"/>
</dbReference>
<accession>A0A8H9M317</accession>
<dbReference type="AlphaFoldDB" id="A0A8H9M317"/>
<name>A0A8H9M317_9ALTE</name>